<evidence type="ECO:0000313" key="2">
    <source>
        <dbReference type="Proteomes" id="UP000543252"/>
    </source>
</evidence>
<protein>
    <submittedName>
        <fullName evidence="1">Uncharacterized protein</fullName>
    </submittedName>
</protein>
<dbReference type="AlphaFoldDB" id="A0A8S7EJ78"/>
<proteinExistence type="predicted"/>
<gene>
    <name evidence="1" type="ORF">FPS11_19460</name>
</gene>
<reference evidence="1 2" key="1">
    <citation type="submission" date="2019-07" db="EMBL/GenBank/DDBJ databases">
        <authorList>
            <consortium name="GenomeTrakr network: Whole genome sequencing for foodborne pathogen traceback"/>
        </authorList>
    </citation>
    <scope>NUCLEOTIDE SEQUENCE [LARGE SCALE GENOMIC DNA]</scope>
    <source>
        <strain evidence="1 2">PSU-1859</strain>
    </source>
</reference>
<comment type="caution">
    <text evidence="1">The sequence shown here is derived from an EMBL/GenBank/DDBJ whole genome shotgun (WGS) entry which is preliminary data.</text>
</comment>
<dbReference type="Proteomes" id="UP000543252">
    <property type="component" value="Unassembled WGS sequence"/>
</dbReference>
<organism evidence="1 2">
    <name type="scientific">Escherichia coli</name>
    <dbReference type="NCBI Taxonomy" id="562"/>
    <lineage>
        <taxon>Bacteria</taxon>
        <taxon>Pseudomonadati</taxon>
        <taxon>Pseudomonadota</taxon>
        <taxon>Gammaproteobacteria</taxon>
        <taxon>Enterobacterales</taxon>
        <taxon>Enterobacteriaceae</taxon>
        <taxon>Escherichia</taxon>
    </lineage>
</organism>
<sequence>MINNIECRSNECVIDNSTMTAYATSLLPTRCKEYLPSNFSEFIKKKPGAKCLPGFRFIRQIAGLTANLLHRLQNTLI</sequence>
<evidence type="ECO:0000313" key="1">
    <source>
        <dbReference type="EMBL" id="EFB3617068.1"/>
    </source>
</evidence>
<accession>A0A8S7EJ78</accession>
<dbReference type="EMBL" id="AASFMQ010000032">
    <property type="protein sequence ID" value="EFB3617068.1"/>
    <property type="molecule type" value="Genomic_DNA"/>
</dbReference>
<name>A0A8S7EJ78_ECOLX</name>